<dbReference type="CDD" id="cd12164">
    <property type="entry name" value="GDH_like_2"/>
    <property type="match status" value="1"/>
</dbReference>
<gene>
    <name evidence="4" type="ORF">P409_09690</name>
</gene>
<dbReference type="RefSeq" id="WP_034834823.1">
    <property type="nucleotide sequence ID" value="NZ_JANX01000086.1"/>
</dbReference>
<dbReference type="AlphaFoldDB" id="A0A0A0D8Q1"/>
<dbReference type="Pfam" id="PF02826">
    <property type="entry name" value="2-Hacid_dh_C"/>
    <property type="match status" value="1"/>
</dbReference>
<dbReference type="Proteomes" id="UP000029995">
    <property type="component" value="Unassembled WGS sequence"/>
</dbReference>
<evidence type="ECO:0000256" key="1">
    <source>
        <dbReference type="ARBA" id="ARBA00023002"/>
    </source>
</evidence>
<reference evidence="4 5" key="1">
    <citation type="submission" date="2014-01" db="EMBL/GenBank/DDBJ databases">
        <title>Genome sequence determination for a cystic fibrosis isolate, Inquilinus limosus.</title>
        <authorList>
            <person name="Pino M."/>
            <person name="Di Conza J."/>
            <person name="Gutkind G."/>
        </authorList>
    </citation>
    <scope>NUCLEOTIDE SEQUENCE [LARGE SCALE GENOMIC DNA]</scope>
    <source>
        <strain evidence="4 5">MP06</strain>
    </source>
</reference>
<dbReference type="InterPro" id="IPR029753">
    <property type="entry name" value="D-isomer_DH_CS"/>
</dbReference>
<dbReference type="OrthoDB" id="9787219at2"/>
<keyword evidence="1" id="KW-0560">Oxidoreductase</keyword>
<protein>
    <submittedName>
        <fullName evidence="4">Hydroxyacid dehydrogenase</fullName>
    </submittedName>
</protein>
<accession>A0A0A0D8Q1</accession>
<feature type="domain" description="D-isomer specific 2-hydroxyacid dehydrogenase NAD-binding" evidence="3">
    <location>
        <begin position="104"/>
        <end position="275"/>
    </location>
</feature>
<dbReference type="EMBL" id="JANX01000086">
    <property type="protein sequence ID" value="KGM34534.1"/>
    <property type="molecule type" value="Genomic_DNA"/>
</dbReference>
<proteinExistence type="predicted"/>
<evidence type="ECO:0000259" key="3">
    <source>
        <dbReference type="Pfam" id="PF02826"/>
    </source>
</evidence>
<dbReference type="InterPro" id="IPR006140">
    <property type="entry name" value="D-isomer_DH_NAD-bd"/>
</dbReference>
<dbReference type="GO" id="GO:0051287">
    <property type="term" value="F:NAD binding"/>
    <property type="evidence" value="ECO:0007669"/>
    <property type="project" value="InterPro"/>
</dbReference>
<evidence type="ECO:0000313" key="4">
    <source>
        <dbReference type="EMBL" id="KGM34534.1"/>
    </source>
</evidence>
<name>A0A0A0D8Q1_9PROT</name>
<comment type="caution">
    <text evidence="4">The sequence shown here is derived from an EMBL/GenBank/DDBJ whole genome shotgun (WGS) entry which is preliminary data.</text>
</comment>
<dbReference type="SUPFAM" id="SSF51735">
    <property type="entry name" value="NAD(P)-binding Rossmann-fold domains"/>
    <property type="match status" value="1"/>
</dbReference>
<sequence length="310" mass="33402">MPVAVFASATDDPAQWLPALREAIPALEVRVWPEIGDPAGIDYAIVWKPPAGMLTALPNLKVIYSLGAGIDAMLRDPTLPAEVPLVRMVDLSLSEGMVEYVAEQVLAIHRQARTYRAQQAAGTWVQHDQRLARDTTVGILGLGTLGAAAARALTALNFRVAGWSRTPKAVAGVEGFAGAAQLDAFLARSEILVCLLPLTAETEDILDRRLFAALPRGAWVVNAGRGHHLVDADLIAALDSGHLAGAVLDVFRTEPLPASHPFWTHPKLVLTPHIAASNNAKYATQRLAEQIARFERGEPMEDVVDRSRGY</sequence>
<dbReference type="InterPro" id="IPR036291">
    <property type="entry name" value="NAD(P)-bd_dom_sf"/>
</dbReference>
<dbReference type="GO" id="GO:0016616">
    <property type="term" value="F:oxidoreductase activity, acting on the CH-OH group of donors, NAD or NADP as acceptor"/>
    <property type="evidence" value="ECO:0007669"/>
    <property type="project" value="UniProtKB-ARBA"/>
</dbReference>
<evidence type="ECO:0000256" key="2">
    <source>
        <dbReference type="ARBA" id="ARBA00023027"/>
    </source>
</evidence>
<keyword evidence="2" id="KW-0520">NAD</keyword>
<organism evidence="4 5">
    <name type="scientific">Inquilinus limosus MP06</name>
    <dbReference type="NCBI Taxonomy" id="1398085"/>
    <lineage>
        <taxon>Bacteria</taxon>
        <taxon>Pseudomonadati</taxon>
        <taxon>Pseudomonadota</taxon>
        <taxon>Alphaproteobacteria</taxon>
        <taxon>Rhodospirillales</taxon>
        <taxon>Rhodospirillaceae</taxon>
        <taxon>Inquilinus</taxon>
    </lineage>
</organism>
<dbReference type="Gene3D" id="3.40.50.720">
    <property type="entry name" value="NAD(P)-binding Rossmann-like Domain"/>
    <property type="match status" value="2"/>
</dbReference>
<dbReference type="PROSITE" id="PS00671">
    <property type="entry name" value="D_2_HYDROXYACID_DH_3"/>
    <property type="match status" value="1"/>
</dbReference>
<evidence type="ECO:0000313" key="5">
    <source>
        <dbReference type="Proteomes" id="UP000029995"/>
    </source>
</evidence>
<dbReference type="PANTHER" id="PTHR43333">
    <property type="entry name" value="2-HACID_DH_C DOMAIN-CONTAINING PROTEIN"/>
    <property type="match status" value="1"/>
</dbReference>
<dbReference type="SUPFAM" id="SSF52283">
    <property type="entry name" value="Formate/glycerate dehydrogenase catalytic domain-like"/>
    <property type="match status" value="1"/>
</dbReference>
<dbReference type="PANTHER" id="PTHR43333:SF1">
    <property type="entry name" value="D-ISOMER SPECIFIC 2-HYDROXYACID DEHYDROGENASE NAD-BINDING DOMAIN-CONTAINING PROTEIN"/>
    <property type="match status" value="1"/>
</dbReference>